<gene>
    <name evidence="1" type="ORF">GCM10008106_01260</name>
</gene>
<organism evidence="1 2">
    <name type="scientific">Mongoliitalea lutea</name>
    <dbReference type="NCBI Taxonomy" id="849756"/>
    <lineage>
        <taxon>Bacteria</taxon>
        <taxon>Pseudomonadati</taxon>
        <taxon>Bacteroidota</taxon>
        <taxon>Cytophagia</taxon>
        <taxon>Cytophagales</taxon>
        <taxon>Cyclobacteriaceae</taxon>
        <taxon>Mongoliitalea</taxon>
    </lineage>
</organism>
<evidence type="ECO:0000313" key="1">
    <source>
        <dbReference type="EMBL" id="GHB24275.1"/>
    </source>
</evidence>
<protein>
    <submittedName>
        <fullName evidence="1">Uncharacterized protein</fullName>
    </submittedName>
</protein>
<keyword evidence="2" id="KW-1185">Reference proteome</keyword>
<sequence length="60" mass="7391">MNFEIHKDRIQYQWPKDRKKKNRLKILVNEVAKKTERTSKKKQYKISCAFQISFIGYQEK</sequence>
<dbReference type="Proteomes" id="UP000642809">
    <property type="component" value="Unassembled WGS sequence"/>
</dbReference>
<reference evidence="1" key="2">
    <citation type="submission" date="2020-09" db="EMBL/GenBank/DDBJ databases">
        <authorList>
            <person name="Sun Q."/>
            <person name="Kim S."/>
        </authorList>
    </citation>
    <scope>NUCLEOTIDE SEQUENCE</scope>
    <source>
        <strain evidence="1">KCTC 23224</strain>
    </source>
</reference>
<dbReference type="EMBL" id="BMYF01000001">
    <property type="protein sequence ID" value="GHB24275.1"/>
    <property type="molecule type" value="Genomic_DNA"/>
</dbReference>
<reference evidence="1" key="1">
    <citation type="journal article" date="2014" name="Int. J. Syst. Evol. Microbiol.">
        <title>Complete genome sequence of Corynebacterium casei LMG S-19264T (=DSM 44701T), isolated from a smear-ripened cheese.</title>
        <authorList>
            <consortium name="US DOE Joint Genome Institute (JGI-PGF)"/>
            <person name="Walter F."/>
            <person name="Albersmeier A."/>
            <person name="Kalinowski J."/>
            <person name="Ruckert C."/>
        </authorList>
    </citation>
    <scope>NUCLEOTIDE SEQUENCE</scope>
    <source>
        <strain evidence="1">KCTC 23224</strain>
    </source>
</reference>
<proteinExistence type="predicted"/>
<evidence type="ECO:0000313" key="2">
    <source>
        <dbReference type="Proteomes" id="UP000642809"/>
    </source>
</evidence>
<name>A0A8J3CTJ5_9BACT</name>
<accession>A0A8J3CTJ5</accession>
<comment type="caution">
    <text evidence="1">The sequence shown here is derived from an EMBL/GenBank/DDBJ whole genome shotgun (WGS) entry which is preliminary data.</text>
</comment>
<dbReference type="AlphaFoldDB" id="A0A8J3CTJ5"/>